<keyword evidence="1" id="KW-1133">Transmembrane helix</keyword>
<dbReference type="Pfam" id="PF07963">
    <property type="entry name" value="N_methyl"/>
    <property type="match status" value="1"/>
</dbReference>
<keyword evidence="1" id="KW-0472">Membrane</keyword>
<proteinExistence type="predicted"/>
<dbReference type="EMBL" id="JBIGHV010000010">
    <property type="protein sequence ID" value="MFG6432918.1"/>
    <property type="molecule type" value="Genomic_DNA"/>
</dbReference>
<comment type="caution">
    <text evidence="2">The sequence shown here is derived from an EMBL/GenBank/DDBJ whole genome shotgun (WGS) entry which is preliminary data.</text>
</comment>
<dbReference type="Gene3D" id="3.30.700.10">
    <property type="entry name" value="Glycoprotein, Type 4 Pilin"/>
    <property type="match status" value="1"/>
</dbReference>
<keyword evidence="1" id="KW-0812">Transmembrane</keyword>
<dbReference type="Proteomes" id="UP001606210">
    <property type="component" value="Unassembled WGS sequence"/>
</dbReference>
<accession>A0ABW7F8H5</accession>
<dbReference type="RefSeq" id="WP_394483173.1">
    <property type="nucleotide sequence ID" value="NZ_JBIGHV010000010.1"/>
</dbReference>
<keyword evidence="3" id="KW-1185">Reference proteome</keyword>
<sequence length="181" mass="18937">MPLRFLHQAMQVEADRLAHPTAGAGLTQRGFTLFELVLTLLIVGMLAAVALPRFLQVSDEARVASLNSLAAAVRTAATAWRMKCAARSAAGCPMSVGVFNLNAGTQSIQMWNGWPDAGDSIGSNGIDIAVNARGFDVSISVGQITAWRMGSAPDPANCSVQYREAVSAGTEPTITVKTSGC</sequence>
<dbReference type="InterPro" id="IPR012902">
    <property type="entry name" value="N_methyl_site"/>
</dbReference>
<protein>
    <submittedName>
        <fullName evidence="2">Type II secretion system protein</fullName>
    </submittedName>
</protein>
<evidence type="ECO:0000313" key="2">
    <source>
        <dbReference type="EMBL" id="MFG6432918.1"/>
    </source>
</evidence>
<dbReference type="InterPro" id="IPR045584">
    <property type="entry name" value="Pilin-like"/>
</dbReference>
<dbReference type="SUPFAM" id="SSF54523">
    <property type="entry name" value="Pili subunits"/>
    <property type="match status" value="1"/>
</dbReference>
<gene>
    <name evidence="2" type="ORF">ACG00Y_23585</name>
</gene>
<reference evidence="2 3" key="1">
    <citation type="submission" date="2024-08" db="EMBL/GenBank/DDBJ databases">
        <authorList>
            <person name="Lu H."/>
        </authorList>
    </citation>
    <scope>NUCLEOTIDE SEQUENCE [LARGE SCALE GENOMIC DNA]</scope>
    <source>
        <strain evidence="2 3">LYH14W</strain>
    </source>
</reference>
<name>A0ABW7F8H5_9BURK</name>
<dbReference type="NCBIfam" id="TIGR02532">
    <property type="entry name" value="IV_pilin_GFxxxE"/>
    <property type="match status" value="1"/>
</dbReference>
<evidence type="ECO:0000256" key="1">
    <source>
        <dbReference type="SAM" id="Phobius"/>
    </source>
</evidence>
<evidence type="ECO:0000313" key="3">
    <source>
        <dbReference type="Proteomes" id="UP001606210"/>
    </source>
</evidence>
<organism evidence="2 3">
    <name type="scientific">Pelomonas parva</name>
    <dbReference type="NCBI Taxonomy" id="3299032"/>
    <lineage>
        <taxon>Bacteria</taxon>
        <taxon>Pseudomonadati</taxon>
        <taxon>Pseudomonadota</taxon>
        <taxon>Betaproteobacteria</taxon>
        <taxon>Burkholderiales</taxon>
        <taxon>Sphaerotilaceae</taxon>
        <taxon>Roseateles</taxon>
    </lineage>
</organism>
<feature type="transmembrane region" description="Helical" evidence="1">
    <location>
        <begin position="36"/>
        <end position="55"/>
    </location>
</feature>